<proteinExistence type="predicted"/>
<evidence type="ECO:0000313" key="6">
    <source>
        <dbReference type="Proteomes" id="UP001208938"/>
    </source>
</evidence>
<dbReference type="InterPro" id="IPR036390">
    <property type="entry name" value="WH_DNA-bd_sf"/>
</dbReference>
<dbReference type="InterPro" id="IPR000524">
    <property type="entry name" value="Tscrpt_reg_HTH_GntR"/>
</dbReference>
<reference evidence="5 6" key="1">
    <citation type="submission" date="2022-10" db="EMBL/GenBank/DDBJ databases">
        <title>Pararhodobacter sp. nov., isolated from marine algae.</title>
        <authorList>
            <person name="Choi B.J."/>
            <person name="Kim J.M."/>
            <person name="Lee J.K."/>
            <person name="Choi D.G."/>
            <person name="Jeon C.O."/>
        </authorList>
    </citation>
    <scope>NUCLEOTIDE SEQUENCE [LARGE SCALE GENOMIC DNA]</scope>
    <source>
        <strain evidence="5 6">ZQ420</strain>
    </source>
</reference>
<dbReference type="SMART" id="SM00866">
    <property type="entry name" value="UTRA"/>
    <property type="match status" value="1"/>
</dbReference>
<dbReference type="Pfam" id="PF00392">
    <property type="entry name" value="GntR"/>
    <property type="match status" value="1"/>
</dbReference>
<evidence type="ECO:0000256" key="3">
    <source>
        <dbReference type="ARBA" id="ARBA00023163"/>
    </source>
</evidence>
<evidence type="ECO:0000256" key="1">
    <source>
        <dbReference type="ARBA" id="ARBA00023015"/>
    </source>
</evidence>
<comment type="caution">
    <text evidence="5">The sequence shown here is derived from an EMBL/GenBank/DDBJ whole genome shotgun (WGS) entry which is preliminary data.</text>
</comment>
<dbReference type="InterPro" id="IPR036388">
    <property type="entry name" value="WH-like_DNA-bd_sf"/>
</dbReference>
<dbReference type="SMART" id="SM00345">
    <property type="entry name" value="HTH_GNTR"/>
    <property type="match status" value="1"/>
</dbReference>
<dbReference type="SUPFAM" id="SSF46785">
    <property type="entry name" value="Winged helix' DNA-binding domain"/>
    <property type="match status" value="1"/>
</dbReference>
<dbReference type="InterPro" id="IPR011663">
    <property type="entry name" value="UTRA"/>
</dbReference>
<evidence type="ECO:0000256" key="2">
    <source>
        <dbReference type="ARBA" id="ARBA00023125"/>
    </source>
</evidence>
<keyword evidence="1" id="KW-0805">Transcription regulation</keyword>
<dbReference type="PANTHER" id="PTHR44846">
    <property type="entry name" value="MANNOSYL-D-GLYCERATE TRANSPORT/METABOLISM SYSTEM REPRESSOR MNGR-RELATED"/>
    <property type="match status" value="1"/>
</dbReference>
<dbReference type="InterPro" id="IPR028978">
    <property type="entry name" value="Chorismate_lyase_/UTRA_dom_sf"/>
</dbReference>
<dbReference type="Gene3D" id="3.40.1410.10">
    <property type="entry name" value="Chorismate lyase-like"/>
    <property type="match status" value="1"/>
</dbReference>
<dbReference type="CDD" id="cd07377">
    <property type="entry name" value="WHTH_GntR"/>
    <property type="match status" value="1"/>
</dbReference>
<keyword evidence="6" id="KW-1185">Reference proteome</keyword>
<keyword evidence="3" id="KW-0804">Transcription</keyword>
<dbReference type="Gene3D" id="1.10.10.10">
    <property type="entry name" value="Winged helix-like DNA-binding domain superfamily/Winged helix DNA-binding domain"/>
    <property type="match status" value="1"/>
</dbReference>
<sequence>MTDRDQPLWSRIADRLGHEIAAGLAPGAKLPTEAQLAERFGVNRHTVRRAIAALAERGIVYARRGAGVFVAAKPTEYPLTRRMRFHRALSATGRVPGRKVLSVQGFPASEDEASALHLAVGDEVLRVEGLTLSDGVVIGHFRSAFPQARLPGMAGAIGSGLGVTESLRACGVPDYTRAWTKITASAADALLAGHLQLRRGDPVIRAESLNLGPDGAPVEYGLAHFAGERVTLSVIPD</sequence>
<dbReference type="InterPro" id="IPR050679">
    <property type="entry name" value="Bact_HTH_transcr_reg"/>
</dbReference>
<dbReference type="Proteomes" id="UP001208938">
    <property type="component" value="Unassembled WGS sequence"/>
</dbReference>
<evidence type="ECO:0000259" key="4">
    <source>
        <dbReference type="PROSITE" id="PS50949"/>
    </source>
</evidence>
<accession>A0ABT3H041</accession>
<keyword evidence="2" id="KW-0238">DNA-binding</keyword>
<dbReference type="PANTHER" id="PTHR44846:SF1">
    <property type="entry name" value="MANNOSYL-D-GLYCERATE TRANSPORT_METABOLISM SYSTEM REPRESSOR MNGR-RELATED"/>
    <property type="match status" value="1"/>
</dbReference>
<dbReference type="Pfam" id="PF07702">
    <property type="entry name" value="UTRA"/>
    <property type="match status" value="1"/>
</dbReference>
<dbReference type="PROSITE" id="PS50949">
    <property type="entry name" value="HTH_GNTR"/>
    <property type="match status" value="1"/>
</dbReference>
<protein>
    <submittedName>
        <fullName evidence="5">Phosphonate metabolism transcriptional regulator PhnF</fullName>
    </submittedName>
</protein>
<dbReference type="InterPro" id="IPR012702">
    <property type="entry name" value="CP_lyase_PhnF"/>
</dbReference>
<dbReference type="EMBL" id="JAPDFL010000001">
    <property type="protein sequence ID" value="MCW1933154.1"/>
    <property type="molecule type" value="Genomic_DNA"/>
</dbReference>
<evidence type="ECO:0000313" key="5">
    <source>
        <dbReference type="EMBL" id="MCW1933154.1"/>
    </source>
</evidence>
<gene>
    <name evidence="5" type="primary">phnF</name>
    <name evidence="5" type="ORF">OKW52_13025</name>
</gene>
<dbReference type="SUPFAM" id="SSF64288">
    <property type="entry name" value="Chorismate lyase-like"/>
    <property type="match status" value="1"/>
</dbReference>
<feature type="domain" description="HTH gntR-type" evidence="4">
    <location>
        <begin position="6"/>
        <end position="73"/>
    </location>
</feature>
<organism evidence="5 6">
    <name type="scientific">Pararhodobacter zhoushanensis</name>
    <dbReference type="NCBI Taxonomy" id="2479545"/>
    <lineage>
        <taxon>Bacteria</taxon>
        <taxon>Pseudomonadati</taxon>
        <taxon>Pseudomonadota</taxon>
        <taxon>Alphaproteobacteria</taxon>
        <taxon>Rhodobacterales</taxon>
        <taxon>Paracoccaceae</taxon>
        <taxon>Pararhodobacter</taxon>
    </lineage>
</organism>
<dbReference type="NCBIfam" id="TIGR02325">
    <property type="entry name" value="C_P_lyase_phnF"/>
    <property type="match status" value="1"/>
</dbReference>
<dbReference type="PRINTS" id="PR00035">
    <property type="entry name" value="HTHGNTR"/>
</dbReference>
<name>A0ABT3H041_9RHOB</name>
<dbReference type="RefSeq" id="WP_264506099.1">
    <property type="nucleotide sequence ID" value="NZ_JAPDFL010000001.1"/>
</dbReference>